<keyword evidence="2" id="KW-0150">Chloroplast</keyword>
<protein>
    <submittedName>
        <fullName evidence="2">Uncharacterized protein</fullName>
    </submittedName>
</protein>
<keyword evidence="1" id="KW-0812">Transmembrane</keyword>
<dbReference type="AlphaFoldDB" id="A0A1Z1MQH4"/>
<accession>A0A1Z1MQH4</accession>
<evidence type="ECO:0000313" key="2">
    <source>
        <dbReference type="EMBL" id="ARW68196.1"/>
    </source>
</evidence>
<geneLocation type="chloroplast" evidence="2"/>
<organism evidence="2">
    <name type="scientific">Chondria sp.</name>
    <name type="common">in: red algae</name>
    <dbReference type="NCBI Taxonomy" id="1982705"/>
    <lineage>
        <taxon>Eukaryota</taxon>
        <taxon>Rhodophyta</taxon>
        <taxon>Florideophyceae</taxon>
        <taxon>Rhodymeniophycidae</taxon>
        <taxon>Ceramiales</taxon>
        <taxon>Rhodomelaceae</taxon>
        <taxon>Chondrieae</taxon>
        <taxon>Chondria</taxon>
    </lineage>
</organism>
<dbReference type="EMBL" id="MF101451">
    <property type="protein sequence ID" value="ARW68196.1"/>
    <property type="molecule type" value="Genomic_DNA"/>
</dbReference>
<keyword evidence="1" id="KW-0472">Membrane</keyword>
<feature type="transmembrane region" description="Helical" evidence="1">
    <location>
        <begin position="21"/>
        <end position="39"/>
    </location>
</feature>
<sequence>MTQITSFNTTSIITRYYLLQNQYYTVLIIVFILYMFNFFE</sequence>
<keyword evidence="1" id="KW-1133">Transmembrane helix</keyword>
<gene>
    <name evidence="2" type="primary">orf40</name>
</gene>
<name>A0A1Z1MQH4_9FLOR</name>
<reference evidence="2" key="1">
    <citation type="journal article" date="2017" name="J. Phycol.">
        <title>Analysis of chloroplast genomes and a supermatrix inform reclassification of the Rhodomelaceae (Rhodophyta).</title>
        <authorList>
            <person name="Diaz-Tapia P."/>
            <person name="Maggs C.A."/>
            <person name="West J.A."/>
            <person name="Verbruggen H."/>
        </authorList>
    </citation>
    <scope>NUCLEOTIDE SEQUENCE</scope>
    <source>
        <strain evidence="2">PD1582</strain>
    </source>
</reference>
<evidence type="ECO:0000256" key="1">
    <source>
        <dbReference type="SAM" id="Phobius"/>
    </source>
</evidence>
<keyword evidence="2" id="KW-0934">Plastid</keyword>
<proteinExistence type="predicted"/>